<gene>
    <name evidence="12" type="ORF">NYG85_05525</name>
</gene>
<keyword evidence="4" id="KW-0813">Transport</keyword>
<reference evidence="12" key="1">
    <citation type="submission" date="2022-08" db="EMBL/GenBank/DDBJ databases">
        <authorList>
            <person name="Wang H."/>
        </authorList>
    </citation>
    <scope>NUCLEOTIDE SEQUENCE</scope>
    <source>
        <strain evidence="12">PS10</strain>
    </source>
</reference>
<evidence type="ECO:0000256" key="7">
    <source>
        <dbReference type="ARBA" id="ARBA00022795"/>
    </source>
</evidence>
<evidence type="ECO:0000256" key="4">
    <source>
        <dbReference type="ARBA" id="ARBA00022448"/>
    </source>
</evidence>
<proteinExistence type="inferred from homology"/>
<feature type="coiled-coil region" evidence="11">
    <location>
        <begin position="9"/>
        <end position="128"/>
    </location>
</feature>
<evidence type="ECO:0000313" key="13">
    <source>
        <dbReference type="Proteomes" id="UP001173801"/>
    </source>
</evidence>
<sequence>MKSKFSQVVNVKKQALDRAEAKVAQARLNVANYEAKLNQARANLDSFALPKQGNISELNQNLELLKIMRSEVLSLNERLEIAKKELLHFTHQYKNANLDYEKMKFLKDEEIKQKLKEIKRKEELLLDEFATIKFAQNMRNL</sequence>
<comment type="subcellular location">
    <subcellularLocation>
        <location evidence="1">Cell membrane</location>
        <topology evidence="1">Peripheral membrane protein</topology>
        <orientation evidence="1">Cytoplasmic side</orientation>
    </subcellularLocation>
</comment>
<evidence type="ECO:0000256" key="5">
    <source>
        <dbReference type="ARBA" id="ARBA00022475"/>
    </source>
</evidence>
<reference evidence="12" key="2">
    <citation type="journal article" date="2023" name="Microorganisms">
        <title>Isolation and Genomic Characteristics of Cat-Borne Campylobacter felis sp. nov. and Sheep-Borne Campylobacter ovis sp. nov.</title>
        <authorList>
            <person name="Wang H."/>
            <person name="Li Y."/>
            <person name="Gu Y."/>
            <person name="Zhou G."/>
            <person name="Chen X."/>
            <person name="Zhang X."/>
            <person name="Shao Z."/>
            <person name="Zhang J."/>
            <person name="Zhang M."/>
        </authorList>
    </citation>
    <scope>NUCLEOTIDE SEQUENCE</scope>
    <source>
        <strain evidence="12">PS10</strain>
    </source>
</reference>
<dbReference type="Gene3D" id="1.10.287.1700">
    <property type="match status" value="1"/>
</dbReference>
<evidence type="ECO:0000256" key="2">
    <source>
        <dbReference type="ARBA" id="ARBA00010004"/>
    </source>
</evidence>
<accession>A0ABT7HPH9</accession>
<evidence type="ECO:0000256" key="6">
    <source>
        <dbReference type="ARBA" id="ARBA00022500"/>
    </source>
</evidence>
<evidence type="ECO:0000256" key="8">
    <source>
        <dbReference type="ARBA" id="ARBA00022927"/>
    </source>
</evidence>
<dbReference type="Pfam" id="PF02050">
    <property type="entry name" value="FliJ"/>
    <property type="match status" value="1"/>
</dbReference>
<keyword evidence="12" id="KW-0282">Flagellum</keyword>
<keyword evidence="6" id="KW-0145">Chemotaxis</keyword>
<dbReference type="InterPro" id="IPR012823">
    <property type="entry name" value="Flagell_FliJ"/>
</dbReference>
<keyword evidence="10" id="KW-1006">Bacterial flagellum protein export</keyword>
<keyword evidence="7" id="KW-1005">Bacterial flagellum biogenesis</keyword>
<protein>
    <recommendedName>
        <fullName evidence="3">Flagellar FliJ protein</fullName>
    </recommendedName>
</protein>
<evidence type="ECO:0000256" key="3">
    <source>
        <dbReference type="ARBA" id="ARBA00020392"/>
    </source>
</evidence>
<comment type="similarity">
    <text evidence="2">Belongs to the FliJ family.</text>
</comment>
<keyword evidence="12" id="KW-0969">Cilium</keyword>
<keyword evidence="9" id="KW-0472">Membrane</keyword>
<evidence type="ECO:0000256" key="9">
    <source>
        <dbReference type="ARBA" id="ARBA00023136"/>
    </source>
</evidence>
<keyword evidence="11" id="KW-0175">Coiled coil</keyword>
<name>A0ABT7HPH9_9BACT</name>
<organism evidence="12 13">
    <name type="scientific">Campylobacter gastrosuis</name>
    <dbReference type="NCBI Taxonomy" id="2974576"/>
    <lineage>
        <taxon>Bacteria</taxon>
        <taxon>Pseudomonadati</taxon>
        <taxon>Campylobacterota</taxon>
        <taxon>Epsilonproteobacteria</taxon>
        <taxon>Campylobacterales</taxon>
        <taxon>Campylobacteraceae</taxon>
        <taxon>Campylobacter</taxon>
    </lineage>
</organism>
<dbReference type="Proteomes" id="UP001173801">
    <property type="component" value="Unassembled WGS sequence"/>
</dbReference>
<keyword evidence="5" id="KW-1003">Cell membrane</keyword>
<dbReference type="InterPro" id="IPR053716">
    <property type="entry name" value="Flag_assembly_chemotaxis_eff"/>
</dbReference>
<evidence type="ECO:0000256" key="10">
    <source>
        <dbReference type="ARBA" id="ARBA00023225"/>
    </source>
</evidence>
<evidence type="ECO:0000313" key="12">
    <source>
        <dbReference type="EMBL" id="MDL0088830.1"/>
    </source>
</evidence>
<evidence type="ECO:0000256" key="11">
    <source>
        <dbReference type="SAM" id="Coils"/>
    </source>
</evidence>
<keyword evidence="12" id="KW-0966">Cell projection</keyword>
<evidence type="ECO:0000256" key="1">
    <source>
        <dbReference type="ARBA" id="ARBA00004413"/>
    </source>
</evidence>
<dbReference type="RefSeq" id="WP_284937487.1">
    <property type="nucleotide sequence ID" value="NZ_JANURM010000004.1"/>
</dbReference>
<comment type="caution">
    <text evidence="12">The sequence shown here is derived from an EMBL/GenBank/DDBJ whole genome shotgun (WGS) entry which is preliminary data.</text>
</comment>
<dbReference type="EMBL" id="JANURM010000004">
    <property type="protein sequence ID" value="MDL0088830.1"/>
    <property type="molecule type" value="Genomic_DNA"/>
</dbReference>
<keyword evidence="8" id="KW-0653">Protein transport</keyword>
<keyword evidence="13" id="KW-1185">Reference proteome</keyword>